<dbReference type="InterPro" id="IPR009051">
    <property type="entry name" value="Helical_ferredxn"/>
</dbReference>
<organism evidence="3">
    <name type="scientific">Caldiarchaeum subterraneum</name>
    <dbReference type="NCBI Taxonomy" id="311458"/>
    <lineage>
        <taxon>Archaea</taxon>
        <taxon>Nitrososphaerota</taxon>
        <taxon>Candidatus Caldarchaeales</taxon>
        <taxon>Candidatus Caldarchaeaceae</taxon>
        <taxon>Candidatus Caldarchaeum</taxon>
    </lineage>
</organism>
<dbReference type="PROSITE" id="PS51379">
    <property type="entry name" value="4FE4S_FER_2"/>
    <property type="match status" value="2"/>
</dbReference>
<proteinExistence type="inferred from homology"/>
<dbReference type="Pfam" id="PF13183">
    <property type="entry name" value="Fer4_8"/>
    <property type="match status" value="1"/>
</dbReference>
<comment type="similarity">
    <text evidence="1">Belongs to the HdrC family.</text>
</comment>
<dbReference type="GO" id="GO:0005886">
    <property type="term" value="C:plasma membrane"/>
    <property type="evidence" value="ECO:0007669"/>
    <property type="project" value="TreeGrafter"/>
</dbReference>
<gene>
    <name evidence="3" type="ORF">ENM11_04355</name>
</gene>
<dbReference type="PANTHER" id="PTHR43255:SF2">
    <property type="entry name" value="HETERODISULFIDE REDUCTASE RELATED PROTEIN"/>
    <property type="match status" value="1"/>
</dbReference>
<dbReference type="InterPro" id="IPR017896">
    <property type="entry name" value="4Fe4S_Fe-S-bd"/>
</dbReference>
<dbReference type="InterPro" id="IPR051460">
    <property type="entry name" value="HdrC_iron-sulfur_subunit"/>
</dbReference>
<dbReference type="Pfam" id="PF02754">
    <property type="entry name" value="CCG"/>
    <property type="match status" value="2"/>
</dbReference>
<evidence type="ECO:0000259" key="2">
    <source>
        <dbReference type="PROSITE" id="PS51379"/>
    </source>
</evidence>
<feature type="domain" description="4Fe-4S ferredoxin-type" evidence="2">
    <location>
        <begin position="12"/>
        <end position="41"/>
    </location>
</feature>
<comment type="caution">
    <text evidence="3">The sequence shown here is derived from an EMBL/GenBank/DDBJ whole genome shotgun (WGS) entry which is preliminary data.</text>
</comment>
<evidence type="ECO:0000256" key="1">
    <source>
        <dbReference type="ARBA" id="ARBA00007097"/>
    </source>
</evidence>
<protein>
    <submittedName>
        <fullName evidence="3">(Fe-S)-binding protein</fullName>
    </submittedName>
</protein>
<name>A0A7C5Q9W1_CALS0</name>
<dbReference type="InterPro" id="IPR004017">
    <property type="entry name" value="Cys_rich_dom"/>
</dbReference>
<reference evidence="3" key="1">
    <citation type="journal article" date="2020" name="mSystems">
        <title>Genome- and Community-Level Interaction Insights into Carbon Utilization and Element Cycling Functions of Hydrothermarchaeota in Hydrothermal Sediment.</title>
        <authorList>
            <person name="Zhou Z."/>
            <person name="Liu Y."/>
            <person name="Xu W."/>
            <person name="Pan J."/>
            <person name="Luo Z.H."/>
            <person name="Li M."/>
        </authorList>
    </citation>
    <scope>NUCLEOTIDE SEQUENCE [LARGE SCALE GENOMIC DNA]</scope>
    <source>
        <strain evidence="3">SpSt-1056</strain>
    </source>
</reference>
<dbReference type="InterPro" id="IPR017900">
    <property type="entry name" value="4Fe4S_Fe_S_CS"/>
</dbReference>
<evidence type="ECO:0000313" key="3">
    <source>
        <dbReference type="EMBL" id="HHK68370.1"/>
    </source>
</evidence>
<dbReference type="EMBL" id="DRWN01000030">
    <property type="protein sequence ID" value="HHK68370.1"/>
    <property type="molecule type" value="Genomic_DNA"/>
</dbReference>
<dbReference type="Gene3D" id="1.10.1060.10">
    <property type="entry name" value="Alpha-helical ferredoxin"/>
    <property type="match status" value="1"/>
</dbReference>
<dbReference type="AlphaFoldDB" id="A0A7C5Q9W1"/>
<dbReference type="PANTHER" id="PTHR43255">
    <property type="entry name" value="IRON-SULFUR-BINDING OXIDOREDUCTASE FADF-RELATED-RELATED"/>
    <property type="match status" value="1"/>
</dbReference>
<dbReference type="PROSITE" id="PS00198">
    <property type="entry name" value="4FE4S_FER_1"/>
    <property type="match status" value="1"/>
</dbReference>
<accession>A0A7C5Q9W1</accession>
<feature type="domain" description="4Fe-4S ferredoxin-type" evidence="2">
    <location>
        <begin position="53"/>
        <end position="82"/>
    </location>
</feature>
<dbReference type="GO" id="GO:0016491">
    <property type="term" value="F:oxidoreductase activity"/>
    <property type="evidence" value="ECO:0007669"/>
    <property type="project" value="UniProtKB-ARBA"/>
</dbReference>
<dbReference type="GO" id="GO:0051536">
    <property type="term" value="F:iron-sulfur cluster binding"/>
    <property type="evidence" value="ECO:0007669"/>
    <property type="project" value="InterPro"/>
</dbReference>
<dbReference type="SUPFAM" id="SSF46548">
    <property type="entry name" value="alpha-helical ferredoxin"/>
    <property type="match status" value="1"/>
</dbReference>
<sequence length="379" mass="42447">MMPAYAELLNDKSLSESITACFQCGACTAACPLNMFNGVRLSPRQMLRRMQLGLPTNIDPYLCMMCRACEAVCPRGVKVSEVITALRKIWFKQNRTPAPLTQALWRVYEEGNPWGYSSRLRGRWLDGLDANIAARKSETLLYVGCISSYDIRLQRIAKAVAQLLLKAGVDFTVLGQEERCCGDSIYNTGETDFLEELVQENIGRFNAYGVRRIIAISPHCLRMFRDIYPRYGGEYEALHYTEFLTELLDSGRLAVNASLTAKATYHDPCYLGRYMKIYEQPRKLIENVKGLSFEEMTLSKELALCCGGGGGRILMESKPEERPSNQRVRQAAETGAEILVTTCPYCIVNFEDSAKIQRTPVKVMDLAELLYGAAGGQLG</sequence>